<evidence type="ECO:0000313" key="14">
    <source>
        <dbReference type="Proteomes" id="UP000245959"/>
    </source>
</evidence>
<sequence length="989" mass="107715">MNYRIEISPLPQWRDARGEGVKKQVEKFFGYPVEKVWSRDVYTVSASLTEPEVRKVASLLYNPVLQGWRSGAAKSENFQPLPECQFLVVVGFKPGVTDNVGRSARSAVGDIVGRKLREDEHVFSSTEYLFYGPKLTRAEAETIGSKLLANELIQSVLVMSGEEAAGGIPLNLPLVSGQGGGQVREYDLEVSDEGLMELSRKGTLALSLDEMKAIQNYFRNAKNRESYGLGRNPTDVELEVLAQTWSEHCKHKIFSAKIDYENLETGEKEEIVSCYKTFIQKSTKEIAKEVDWLVSVFKDNAGVIDFNDKLDLVYKVETHNSPSALDPYGGAMTGIVGVNRDPLGTGQGADLLINVWGYCLGSPFTKEADVPEGLLHPRRLRDGVHKGVIDGGNQSGIPYGNGWEYFDPRYIGKPLVYCGTVGTLPKTVHGVPGASKTIEPGDLIVMGGGRIGKDGIHGATFSSEELHKDSPVQAVQIGDPITQKKLGDFIREARDRGLYRFITDNGAGGLSSSVGEMAELCNGCRMDLALAPVKYAGLQPWEILVSEAQERMSFAVPPEKIEEFKALAKERDVEVSVLGEFTDDGKFHMQYNGKTVACLDIEFMHDGLPRMALTAKWKAPKFDEPDLSKRDVAADLAKMMGRLNICSDEYKARQYDHEVKGLSVIKPFVGKCRDVASDATVTMIEPLSKEGVILSAAILPRYSDIDTYHMAASCLDLGVRRVIAVGGKLDKVAGLDNFCWPDPVQSEKTPDGEYKLAQLVRANQALYDYTKKFRVPLISGKDSMKNDSTRGGRKISIPPSLLFSAIAKMDDVTKSVSLDAKQAGDLVYVIGVTKPELGGSEYYAMLDATGNNVPKVDAEQAVRTYHAVSEATGAELVNSLQSPALGGLAVAFAKVAMAGRLGLEIDLAKVPAEGCSDLEVLFSESNSRFVATVAPEHKAAFEAALAGIPFAEVGKVIAEPELILAGRSGKYTVTLDALLKEYKGTLDQI</sequence>
<dbReference type="Gene3D" id="3.90.650.10">
    <property type="entry name" value="PurM-like C-terminal domain"/>
    <property type="match status" value="2"/>
</dbReference>
<feature type="binding site" evidence="8">
    <location>
        <position position="783"/>
    </location>
    <ligand>
        <name>substrate</name>
    </ligand>
</feature>
<dbReference type="GO" id="GO:0005524">
    <property type="term" value="F:ATP binding"/>
    <property type="evidence" value="ECO:0007669"/>
    <property type="project" value="UniProtKB-UniRule"/>
</dbReference>
<feature type="active site" description="Proton acceptor" evidence="8">
    <location>
        <position position="319"/>
    </location>
</feature>
<dbReference type="Pfam" id="PF18072">
    <property type="entry name" value="FGAR-AT_linker"/>
    <property type="match status" value="1"/>
</dbReference>
<comment type="function">
    <text evidence="8">Part of the phosphoribosylformylglycinamidine synthase complex involved in the purines biosynthetic pathway. Catalyzes the ATP-dependent conversion of formylglycinamide ribonucleotide (FGAR) and glutamine to yield formylglycinamidine ribonucleotide (FGAM) and glutamate. The FGAM synthase complex is composed of three subunits. PurQ produces an ammonia molecule by converting glutamine to glutamate. PurL transfers the ammonia molecule to FGAR to form FGAM in an ATP-dependent manner. PurS interacts with PurQ and PurL and is thought to assist in the transfer of the ammonia molecule from PurQ to PurL.</text>
</comment>
<feature type="domain" description="PurM-like C-terminal" evidence="10">
    <location>
        <begin position="822"/>
        <end position="963"/>
    </location>
</feature>
<dbReference type="InterPro" id="IPR036604">
    <property type="entry name" value="PurS-like_sf"/>
</dbReference>
<dbReference type="Gene3D" id="3.30.1330.10">
    <property type="entry name" value="PurM-like, N-terminal domain"/>
    <property type="match status" value="2"/>
</dbReference>
<comment type="subunit">
    <text evidence="8">Monomer. Part of the FGAM synthase complex composed of 1 PurL, 1 PurQ and 2 PurS subunits.</text>
</comment>
<evidence type="ECO:0000313" key="15">
    <source>
        <dbReference type="Proteomes" id="UP000576225"/>
    </source>
</evidence>
<dbReference type="CDD" id="cd02204">
    <property type="entry name" value="PurL_repeat2"/>
    <property type="match status" value="1"/>
</dbReference>
<dbReference type="SUPFAM" id="SSF55326">
    <property type="entry name" value="PurM N-terminal domain-like"/>
    <property type="match status" value="2"/>
</dbReference>
<keyword evidence="14" id="KW-1185">Reference proteome</keyword>
<feature type="binding site" evidence="8">
    <location>
        <position position="504"/>
    </location>
    <ligand>
        <name>Mg(2+)</name>
        <dbReference type="ChEBI" id="CHEBI:18420"/>
        <label>2</label>
    </ligand>
</feature>
<comment type="caution">
    <text evidence="8">Lacks conserved residue(s) required for the propagation of feature annotation.</text>
</comment>
<keyword evidence="1 8" id="KW-0963">Cytoplasm</keyword>
<keyword evidence="5 8" id="KW-0658">Purine biosynthesis</keyword>
<comment type="catalytic activity">
    <reaction evidence="8">
        <text>N(2)-formyl-N(1)-(5-phospho-beta-D-ribosyl)glycinamide + L-glutamine + ATP + H2O = 2-formamido-N(1)-(5-O-phospho-beta-D-ribosyl)acetamidine + L-glutamate + ADP + phosphate + H(+)</text>
        <dbReference type="Rhea" id="RHEA:17129"/>
        <dbReference type="ChEBI" id="CHEBI:15377"/>
        <dbReference type="ChEBI" id="CHEBI:15378"/>
        <dbReference type="ChEBI" id="CHEBI:29985"/>
        <dbReference type="ChEBI" id="CHEBI:30616"/>
        <dbReference type="ChEBI" id="CHEBI:43474"/>
        <dbReference type="ChEBI" id="CHEBI:58359"/>
        <dbReference type="ChEBI" id="CHEBI:147286"/>
        <dbReference type="ChEBI" id="CHEBI:147287"/>
        <dbReference type="ChEBI" id="CHEBI:456216"/>
        <dbReference type="EC" id="6.3.5.3"/>
    </reaction>
</comment>
<evidence type="ECO:0000259" key="11">
    <source>
        <dbReference type="Pfam" id="PF18072"/>
    </source>
</evidence>
<dbReference type="RefSeq" id="WP_116882675.1">
    <property type="nucleotide sequence ID" value="NZ_CABMMC010000047.1"/>
</dbReference>
<dbReference type="EC" id="6.3.5.3" evidence="8"/>
<feature type="binding site" evidence="8">
    <location>
        <position position="476"/>
    </location>
    <ligand>
        <name>substrate</name>
    </ligand>
</feature>
<dbReference type="Pfam" id="PF00586">
    <property type="entry name" value="AIRS"/>
    <property type="match status" value="2"/>
</dbReference>
<dbReference type="InterPro" id="IPR010918">
    <property type="entry name" value="PurM-like_C_dom"/>
</dbReference>
<feature type="binding site" evidence="8">
    <location>
        <position position="780"/>
    </location>
    <ligand>
        <name>ATP</name>
        <dbReference type="ChEBI" id="CHEBI:30616"/>
    </ligand>
</feature>
<keyword evidence="6 8" id="KW-0067">ATP-binding</keyword>
<dbReference type="CDD" id="cd02203">
    <property type="entry name" value="PurL_repeat1"/>
    <property type="match status" value="1"/>
</dbReference>
<dbReference type="Pfam" id="PF02769">
    <property type="entry name" value="AIRS_C"/>
    <property type="match status" value="2"/>
</dbReference>
<evidence type="ECO:0000256" key="5">
    <source>
        <dbReference type="ARBA" id="ARBA00022755"/>
    </source>
</evidence>
<evidence type="ECO:0000256" key="3">
    <source>
        <dbReference type="ARBA" id="ARBA00022723"/>
    </source>
</evidence>
<evidence type="ECO:0000256" key="6">
    <source>
        <dbReference type="ARBA" id="ARBA00022840"/>
    </source>
</evidence>
<evidence type="ECO:0000256" key="2">
    <source>
        <dbReference type="ARBA" id="ARBA00022598"/>
    </source>
</evidence>
<evidence type="ECO:0000256" key="7">
    <source>
        <dbReference type="ARBA" id="ARBA00022842"/>
    </source>
</evidence>
<keyword evidence="2 8" id="KW-0436">Ligase</keyword>
<dbReference type="Gene3D" id="1.10.8.750">
    <property type="entry name" value="Phosphoribosylformylglycinamidine synthase, linker domain"/>
    <property type="match status" value="1"/>
</dbReference>
<feature type="domain" description="PurM-like N-terminal" evidence="9">
    <location>
        <begin position="299"/>
        <end position="423"/>
    </location>
</feature>
<dbReference type="GO" id="GO:0000287">
    <property type="term" value="F:magnesium ion binding"/>
    <property type="evidence" value="ECO:0007669"/>
    <property type="project" value="UniProtKB-UniRule"/>
</dbReference>
<dbReference type="EMBL" id="JABAEW010000003">
    <property type="protein sequence ID" value="NMD85488.1"/>
    <property type="molecule type" value="Genomic_DNA"/>
</dbReference>
<dbReference type="InterPro" id="IPR041609">
    <property type="entry name" value="PurL_linker"/>
</dbReference>
<keyword evidence="3 8" id="KW-0479">Metal-binding</keyword>
<organism evidence="13 14">
    <name type="scientific">Victivallis vadensis</name>
    <dbReference type="NCBI Taxonomy" id="172901"/>
    <lineage>
        <taxon>Bacteria</taxon>
        <taxon>Pseudomonadati</taxon>
        <taxon>Lentisphaerota</taxon>
        <taxon>Lentisphaeria</taxon>
        <taxon>Victivallales</taxon>
        <taxon>Victivallaceae</taxon>
        <taxon>Victivallis</taxon>
    </lineage>
</organism>
<dbReference type="EMBL" id="QEKH01000003">
    <property type="protein sequence ID" value="PVY45099.1"/>
    <property type="molecule type" value="Genomic_DNA"/>
</dbReference>
<dbReference type="Gene3D" id="3.30.1280.10">
    <property type="entry name" value="Phosphoribosylformylglycinamidine synthase subunit PurS"/>
    <property type="match status" value="1"/>
</dbReference>
<dbReference type="GeneID" id="78294005"/>
<proteinExistence type="inferred from homology"/>
<feature type="binding site" evidence="8">
    <location>
        <position position="315"/>
    </location>
    <ligand>
        <name>ATP</name>
        <dbReference type="ChEBI" id="CHEBI:30616"/>
    </ligand>
</feature>
<protein>
    <recommendedName>
        <fullName evidence="8">Phosphoribosylformylglycinamidine synthase subunit PurL</fullName>
        <shortName evidence="8">FGAM synthase</shortName>
        <ecNumber evidence="8">6.3.5.3</ecNumber>
    </recommendedName>
    <alternativeName>
        <fullName evidence="8">Formylglycinamide ribonucleotide amidotransferase subunit II</fullName>
        <shortName evidence="8">FGAR amidotransferase II</shortName>
        <shortName evidence="8">FGAR-AT II</shortName>
    </alternativeName>
    <alternativeName>
        <fullName evidence="8">Glutamine amidotransferase PurL</fullName>
    </alternativeName>
    <alternativeName>
        <fullName evidence="8">Phosphoribosylformylglycinamidine synthase subunit II</fullName>
    </alternativeName>
</protein>
<comment type="subcellular location">
    <subcellularLocation>
        <location evidence="8">Cytoplasm</location>
    </subcellularLocation>
</comment>
<dbReference type="HAMAP" id="MF_00420">
    <property type="entry name" value="PurL_2"/>
    <property type="match status" value="1"/>
</dbReference>
<dbReference type="GO" id="GO:0006189">
    <property type="term" value="P:'de novo' IMP biosynthetic process"/>
    <property type="evidence" value="ECO:0007669"/>
    <property type="project" value="UniProtKB-UniRule"/>
</dbReference>
<evidence type="ECO:0000259" key="9">
    <source>
        <dbReference type="Pfam" id="PF00586"/>
    </source>
</evidence>
<evidence type="ECO:0000313" key="13">
    <source>
        <dbReference type="EMBL" id="PVY45099.1"/>
    </source>
</evidence>
<keyword evidence="7 8" id="KW-0460">Magnesium</keyword>
<dbReference type="AlphaFoldDB" id="A0A2U1B8V7"/>
<dbReference type="UniPathway" id="UPA00074">
    <property type="reaction ID" value="UER00128"/>
</dbReference>
<evidence type="ECO:0000313" key="12">
    <source>
        <dbReference type="EMBL" id="NMD85488.1"/>
    </source>
</evidence>
<comment type="caution">
    <text evidence="13">The sequence shown here is derived from an EMBL/GenBank/DDBJ whole genome shotgun (WGS) entry which is preliminary data.</text>
</comment>
<dbReference type="Proteomes" id="UP000576225">
    <property type="component" value="Unassembled WGS sequence"/>
</dbReference>
<feature type="binding site" evidence="8">
    <location>
        <position position="736"/>
    </location>
    <ligand>
        <name>ATP</name>
        <dbReference type="ChEBI" id="CHEBI:30616"/>
    </ligand>
</feature>
<feature type="binding site" evidence="8">
    <location>
        <position position="340"/>
    </location>
    <ligand>
        <name>substrate</name>
    </ligand>
</feature>
<comment type="pathway">
    <text evidence="8">Purine metabolism; IMP biosynthesis via de novo pathway; 5-amino-1-(5-phospho-D-ribosyl)imidazole from N(2)-formyl-N(1)-(5-phospho-D-ribosyl)glycinamide: step 1/2.</text>
</comment>
<dbReference type="OrthoDB" id="9804441at2"/>
<dbReference type="InterPro" id="IPR036921">
    <property type="entry name" value="PurM-like_N_sf"/>
</dbReference>
<dbReference type="PANTHER" id="PTHR43555:SF1">
    <property type="entry name" value="PHOSPHORIBOSYLFORMYLGLYCINAMIDINE SYNTHASE SUBUNIT PURL"/>
    <property type="match status" value="1"/>
</dbReference>
<accession>A0A2U1B8V7</accession>
<reference evidence="12 15" key="2">
    <citation type="submission" date="2020-04" db="EMBL/GenBank/DDBJ databases">
        <authorList>
            <person name="Hitch T.C.A."/>
            <person name="Wylensek D."/>
            <person name="Clavel T."/>
        </authorList>
    </citation>
    <scope>NUCLEOTIDE SEQUENCE [LARGE SCALE GENOMIC DNA]</scope>
    <source>
        <strain evidence="12 15">COR2-253-APC-1A</strain>
    </source>
</reference>
<name>A0A2U1B8V7_9BACT</name>
<feature type="domain" description="PurM-like N-terminal" evidence="9">
    <location>
        <begin position="687"/>
        <end position="784"/>
    </location>
</feature>
<feature type="domain" description="PurM-like C-terminal" evidence="10">
    <location>
        <begin position="439"/>
        <end position="591"/>
    </location>
</feature>
<gene>
    <name evidence="8" type="primary">purL</name>
    <name evidence="13" type="ORF">C8D82_10313</name>
    <name evidence="12" type="ORF">HF882_02700</name>
</gene>
<feature type="binding site" evidence="8">
    <location>
        <position position="317"/>
    </location>
    <ligand>
        <name>Mg(2+)</name>
        <dbReference type="ChEBI" id="CHEBI:18420"/>
        <label>1</label>
    </ligand>
</feature>
<feature type="binding site" evidence="8">
    <location>
        <position position="341"/>
    </location>
    <ligand>
        <name>Mg(2+)</name>
        <dbReference type="ChEBI" id="CHEBI:18420"/>
        <label>2</label>
    </ligand>
</feature>
<dbReference type="GO" id="GO:0005737">
    <property type="term" value="C:cytoplasm"/>
    <property type="evidence" value="ECO:0007669"/>
    <property type="project" value="UniProtKB-SubCell"/>
</dbReference>
<dbReference type="PANTHER" id="PTHR43555">
    <property type="entry name" value="PHOSPHORIBOSYLFORMYLGLYCINAMIDINE SYNTHASE SUBUNIT PURL"/>
    <property type="match status" value="1"/>
</dbReference>
<feature type="domain" description="Phosphoribosylformylglycinamidine synthase linker" evidence="11">
    <location>
        <begin position="195"/>
        <end position="252"/>
    </location>
</feature>
<evidence type="ECO:0000256" key="4">
    <source>
        <dbReference type="ARBA" id="ARBA00022741"/>
    </source>
</evidence>
<dbReference type="SUPFAM" id="SSF56042">
    <property type="entry name" value="PurM C-terminal domain-like"/>
    <property type="match status" value="2"/>
</dbReference>
<keyword evidence="4 8" id="KW-0547">Nucleotide-binding</keyword>
<comment type="similarity">
    <text evidence="8">Belongs to the FGAMS family.</text>
</comment>
<feature type="active site" evidence="8">
    <location>
        <position position="248"/>
    </location>
</feature>
<dbReference type="GO" id="GO:0004642">
    <property type="term" value="F:phosphoribosylformylglycinamidine synthase activity"/>
    <property type="evidence" value="ECO:0007669"/>
    <property type="project" value="UniProtKB-UniRule"/>
</dbReference>
<reference evidence="13 14" key="1">
    <citation type="submission" date="2018-04" db="EMBL/GenBank/DDBJ databases">
        <title>Genomic Encyclopedia of Type Strains, Phase IV (KMG-IV): sequencing the most valuable type-strain genomes for metagenomic binning, comparative biology and taxonomic classification.</title>
        <authorList>
            <person name="Goeker M."/>
        </authorList>
    </citation>
    <scope>NUCLEOTIDE SEQUENCE [LARGE SCALE GENOMIC DNA]</scope>
    <source>
        <strain evidence="13 14">DSM 14823</strain>
    </source>
</reference>
<evidence type="ECO:0000259" key="10">
    <source>
        <dbReference type="Pfam" id="PF02769"/>
    </source>
</evidence>
<dbReference type="InterPro" id="IPR016188">
    <property type="entry name" value="PurM-like_N"/>
</dbReference>
<dbReference type="Proteomes" id="UP000245959">
    <property type="component" value="Unassembled WGS sequence"/>
</dbReference>
<dbReference type="InterPro" id="IPR010074">
    <property type="entry name" value="PRibForGlyAmidine_synth_PurL"/>
</dbReference>
<dbReference type="InterPro" id="IPR036676">
    <property type="entry name" value="PurM-like_C_sf"/>
</dbReference>
<evidence type="ECO:0000256" key="1">
    <source>
        <dbReference type="ARBA" id="ARBA00022490"/>
    </source>
</evidence>
<evidence type="ECO:0000256" key="8">
    <source>
        <dbReference type="HAMAP-Rule" id="MF_00420"/>
    </source>
</evidence>